<dbReference type="InterPro" id="IPR031847">
    <property type="entry name" value="PDLI1-4/Zasp-like_mid"/>
</dbReference>
<accession>A0AAW0Y3U9</accession>
<dbReference type="SMART" id="SM00228">
    <property type="entry name" value="PDZ"/>
    <property type="match status" value="1"/>
</dbReference>
<evidence type="ECO:0000256" key="1">
    <source>
        <dbReference type="ARBA" id="ARBA00004496"/>
    </source>
</evidence>
<dbReference type="GO" id="GO:0005912">
    <property type="term" value="C:adherens junction"/>
    <property type="evidence" value="ECO:0007669"/>
    <property type="project" value="TreeGrafter"/>
</dbReference>
<keyword evidence="7" id="KW-1185">Reference proteome</keyword>
<dbReference type="Pfam" id="PF15936">
    <property type="entry name" value="DUF4749"/>
    <property type="match status" value="1"/>
</dbReference>
<comment type="subcellular location">
    <subcellularLocation>
        <location evidence="1">Cytoplasm</location>
    </subcellularLocation>
</comment>
<dbReference type="Proteomes" id="UP001445076">
    <property type="component" value="Unassembled WGS sequence"/>
</dbReference>
<dbReference type="GO" id="GO:0001725">
    <property type="term" value="C:stress fiber"/>
    <property type="evidence" value="ECO:0007669"/>
    <property type="project" value="TreeGrafter"/>
</dbReference>
<dbReference type="InterPro" id="IPR006643">
    <property type="entry name" value="Zasp-like_motif"/>
</dbReference>
<dbReference type="GO" id="GO:0051371">
    <property type="term" value="F:muscle alpha-actinin binding"/>
    <property type="evidence" value="ECO:0007669"/>
    <property type="project" value="TreeGrafter"/>
</dbReference>
<dbReference type="PANTHER" id="PTHR24214:SF55">
    <property type="entry name" value="Z BAND ALTERNATIVELY SPLICED PDZ-MOTIF PROTEIN 66, ISOFORM E"/>
    <property type="match status" value="1"/>
</dbReference>
<name>A0AAW0Y3U9_CHEQU</name>
<dbReference type="GO" id="GO:0061061">
    <property type="term" value="P:muscle structure development"/>
    <property type="evidence" value="ECO:0007669"/>
    <property type="project" value="TreeGrafter"/>
</dbReference>
<dbReference type="PANTHER" id="PTHR24214">
    <property type="entry name" value="PDZ AND LIM DOMAIN PROTEIN ZASP"/>
    <property type="match status" value="1"/>
</dbReference>
<dbReference type="InterPro" id="IPR050604">
    <property type="entry name" value="PDZ-LIM_domain"/>
</dbReference>
<dbReference type="GO" id="GO:0030036">
    <property type="term" value="P:actin cytoskeleton organization"/>
    <property type="evidence" value="ECO:0007669"/>
    <property type="project" value="TreeGrafter"/>
</dbReference>
<protein>
    <recommendedName>
        <fullName evidence="5">PDZ domain-containing protein</fullName>
    </recommendedName>
</protein>
<proteinExistence type="predicted"/>
<dbReference type="PROSITE" id="PS50106">
    <property type="entry name" value="PDZ"/>
    <property type="match status" value="1"/>
</dbReference>
<comment type="caution">
    <text evidence="6">The sequence shown here is derived from an EMBL/GenBank/DDBJ whole genome shotgun (WGS) entry which is preliminary data.</text>
</comment>
<keyword evidence="3" id="KW-0479">Metal-binding</keyword>
<evidence type="ECO:0000256" key="4">
    <source>
        <dbReference type="SAM" id="MobiDB-lite"/>
    </source>
</evidence>
<evidence type="ECO:0000313" key="7">
    <source>
        <dbReference type="Proteomes" id="UP001445076"/>
    </source>
</evidence>
<evidence type="ECO:0000256" key="3">
    <source>
        <dbReference type="ARBA" id="ARBA00023038"/>
    </source>
</evidence>
<keyword evidence="3" id="KW-0862">Zinc</keyword>
<dbReference type="Gene3D" id="2.30.42.10">
    <property type="match status" value="1"/>
</dbReference>
<keyword evidence="3" id="KW-0440">LIM domain</keyword>
<dbReference type="Pfam" id="PF00595">
    <property type="entry name" value="PDZ"/>
    <property type="match status" value="1"/>
</dbReference>
<evidence type="ECO:0000313" key="6">
    <source>
        <dbReference type="EMBL" id="KAK8747444.1"/>
    </source>
</evidence>
<dbReference type="AlphaFoldDB" id="A0AAW0Y3U9"/>
<keyword evidence="2" id="KW-0963">Cytoplasm</keyword>
<gene>
    <name evidence="6" type="ORF">OTU49_016813</name>
</gene>
<sequence length="347" mass="37469">MAGLIELVLERDGHDQPWGFRLQGGVDVALPLSVQRVLVGTPADGTLLKGDIITRISCTETKNITHQQAADLFNNAGNQIAVQIKRTGVHTTPAGATATTSAAPLVNGSPAHATPSVPVSSVHPLPGAAPNTSARPENPAVRSLPKTQFVLKSDLPRPPKQPATNMETLSIQSQPYRTLPLLQPSAKVRSDLGVGSISHLKMQEDHISGVKEPQYVPQSQALAVKAKHDELIMKQKVTGTLQQIQQTQQTLTTATQASNATLVNKQYNSPIALYSQENVQEAMRTQPSPAHTPSINPVNKPQKHMGLRGMPLTYDPEQSATWQIIHEEENCQLITEHGPTESKVYSI</sequence>
<evidence type="ECO:0000259" key="5">
    <source>
        <dbReference type="PROSITE" id="PS50106"/>
    </source>
</evidence>
<dbReference type="SUPFAM" id="SSF50156">
    <property type="entry name" value="PDZ domain-like"/>
    <property type="match status" value="1"/>
</dbReference>
<dbReference type="GO" id="GO:0003779">
    <property type="term" value="F:actin binding"/>
    <property type="evidence" value="ECO:0007669"/>
    <property type="project" value="TreeGrafter"/>
</dbReference>
<dbReference type="CDD" id="cd23068">
    <property type="entry name" value="PDZ_ZASP52-like"/>
    <property type="match status" value="1"/>
</dbReference>
<dbReference type="GO" id="GO:0031941">
    <property type="term" value="C:filamentous actin"/>
    <property type="evidence" value="ECO:0007669"/>
    <property type="project" value="TreeGrafter"/>
</dbReference>
<dbReference type="InterPro" id="IPR001478">
    <property type="entry name" value="PDZ"/>
</dbReference>
<feature type="compositionally biased region" description="Low complexity" evidence="4">
    <location>
        <begin position="93"/>
        <end position="124"/>
    </location>
</feature>
<feature type="region of interest" description="Disordered" evidence="4">
    <location>
        <begin position="93"/>
        <end position="141"/>
    </location>
</feature>
<reference evidence="6 7" key="1">
    <citation type="journal article" date="2024" name="BMC Genomics">
        <title>Genome assembly of redclaw crayfish (Cherax quadricarinatus) provides insights into its immune adaptation and hypoxia tolerance.</title>
        <authorList>
            <person name="Liu Z."/>
            <person name="Zheng J."/>
            <person name="Li H."/>
            <person name="Fang K."/>
            <person name="Wang S."/>
            <person name="He J."/>
            <person name="Zhou D."/>
            <person name="Weng S."/>
            <person name="Chi M."/>
            <person name="Gu Z."/>
            <person name="He J."/>
            <person name="Li F."/>
            <person name="Wang M."/>
        </authorList>
    </citation>
    <scope>NUCLEOTIDE SEQUENCE [LARGE SCALE GENOMIC DNA]</scope>
    <source>
        <strain evidence="6">ZL_2023a</strain>
    </source>
</reference>
<dbReference type="InterPro" id="IPR036034">
    <property type="entry name" value="PDZ_sf"/>
</dbReference>
<dbReference type="SMART" id="SM00735">
    <property type="entry name" value="ZM"/>
    <property type="match status" value="1"/>
</dbReference>
<organism evidence="6 7">
    <name type="scientific">Cherax quadricarinatus</name>
    <name type="common">Australian red claw crayfish</name>
    <dbReference type="NCBI Taxonomy" id="27406"/>
    <lineage>
        <taxon>Eukaryota</taxon>
        <taxon>Metazoa</taxon>
        <taxon>Ecdysozoa</taxon>
        <taxon>Arthropoda</taxon>
        <taxon>Crustacea</taxon>
        <taxon>Multicrustacea</taxon>
        <taxon>Malacostraca</taxon>
        <taxon>Eumalacostraca</taxon>
        <taxon>Eucarida</taxon>
        <taxon>Decapoda</taxon>
        <taxon>Pleocyemata</taxon>
        <taxon>Astacidea</taxon>
        <taxon>Parastacoidea</taxon>
        <taxon>Parastacidae</taxon>
        <taxon>Cherax</taxon>
    </lineage>
</organism>
<feature type="domain" description="PDZ" evidence="5">
    <location>
        <begin position="6"/>
        <end position="88"/>
    </location>
</feature>
<dbReference type="EMBL" id="JARKIK010000015">
    <property type="protein sequence ID" value="KAK8747444.1"/>
    <property type="molecule type" value="Genomic_DNA"/>
</dbReference>
<dbReference type="GO" id="GO:0030018">
    <property type="term" value="C:Z disc"/>
    <property type="evidence" value="ECO:0007669"/>
    <property type="project" value="TreeGrafter"/>
</dbReference>
<evidence type="ECO:0000256" key="2">
    <source>
        <dbReference type="ARBA" id="ARBA00022490"/>
    </source>
</evidence>